<feature type="region of interest" description="Disordered" evidence="1">
    <location>
        <begin position="1"/>
        <end position="26"/>
    </location>
</feature>
<protein>
    <submittedName>
        <fullName evidence="2">37954_t:CDS:1</fullName>
    </submittedName>
</protein>
<organism evidence="2 3">
    <name type="scientific">Gigaspora margarita</name>
    <dbReference type="NCBI Taxonomy" id="4874"/>
    <lineage>
        <taxon>Eukaryota</taxon>
        <taxon>Fungi</taxon>
        <taxon>Fungi incertae sedis</taxon>
        <taxon>Mucoromycota</taxon>
        <taxon>Glomeromycotina</taxon>
        <taxon>Glomeromycetes</taxon>
        <taxon>Diversisporales</taxon>
        <taxon>Gigasporaceae</taxon>
        <taxon>Gigaspora</taxon>
    </lineage>
</organism>
<evidence type="ECO:0000313" key="2">
    <source>
        <dbReference type="EMBL" id="CAG8841538.1"/>
    </source>
</evidence>
<evidence type="ECO:0000313" key="3">
    <source>
        <dbReference type="Proteomes" id="UP000789901"/>
    </source>
</evidence>
<accession>A0ABN7WUZ0</accession>
<sequence length="65" mass="7615">REDQEELLEDLKEAEQVPEDNDSNNVEKHISKIVKCEQDLPTEINNTESHNAKREAKSKYNPCKY</sequence>
<feature type="non-terminal residue" evidence="2">
    <location>
        <position position="1"/>
    </location>
</feature>
<gene>
    <name evidence="2" type="ORF">GMARGA_LOCUS35483</name>
</gene>
<feature type="region of interest" description="Disordered" evidence="1">
    <location>
        <begin position="42"/>
        <end position="65"/>
    </location>
</feature>
<proteinExistence type="predicted"/>
<keyword evidence="3" id="KW-1185">Reference proteome</keyword>
<name>A0ABN7WUZ0_GIGMA</name>
<dbReference type="EMBL" id="CAJVQB010066117">
    <property type="protein sequence ID" value="CAG8841538.1"/>
    <property type="molecule type" value="Genomic_DNA"/>
</dbReference>
<dbReference type="Proteomes" id="UP000789901">
    <property type="component" value="Unassembled WGS sequence"/>
</dbReference>
<comment type="caution">
    <text evidence="2">The sequence shown here is derived from an EMBL/GenBank/DDBJ whole genome shotgun (WGS) entry which is preliminary data.</text>
</comment>
<evidence type="ECO:0000256" key="1">
    <source>
        <dbReference type="SAM" id="MobiDB-lite"/>
    </source>
</evidence>
<reference evidence="2 3" key="1">
    <citation type="submission" date="2021-06" db="EMBL/GenBank/DDBJ databases">
        <authorList>
            <person name="Kallberg Y."/>
            <person name="Tangrot J."/>
            <person name="Rosling A."/>
        </authorList>
    </citation>
    <scope>NUCLEOTIDE SEQUENCE [LARGE SCALE GENOMIC DNA]</scope>
    <source>
        <strain evidence="2 3">120-4 pot B 10/14</strain>
    </source>
</reference>